<dbReference type="EMBL" id="DTKL01000059">
    <property type="protein sequence ID" value="HGY94845.1"/>
    <property type="molecule type" value="Genomic_DNA"/>
</dbReference>
<proteinExistence type="predicted"/>
<evidence type="ECO:0000313" key="2">
    <source>
        <dbReference type="EMBL" id="HGY94845.1"/>
    </source>
</evidence>
<sequence length="139" mass="15048">MKRAAHHRSVWSLLLLLLVSLQAAALTCGIRCEAMTLSMAAAQPSMPTCGMSSMRTPQPAHHSGALPVQHCDKLCHHGGNLIQTQASHAPQAHWQALLVLPAIHPAAMPAVALNVRIVPSRRKHAPLPSFHQEIPQLRI</sequence>
<organism evidence="2">
    <name type="scientific">Acidobacterium capsulatum</name>
    <dbReference type="NCBI Taxonomy" id="33075"/>
    <lineage>
        <taxon>Bacteria</taxon>
        <taxon>Pseudomonadati</taxon>
        <taxon>Acidobacteriota</taxon>
        <taxon>Terriglobia</taxon>
        <taxon>Terriglobales</taxon>
        <taxon>Acidobacteriaceae</taxon>
        <taxon>Acidobacterium</taxon>
    </lineage>
</organism>
<keyword evidence="1" id="KW-0732">Signal</keyword>
<feature type="signal peptide" evidence="1">
    <location>
        <begin position="1"/>
        <end position="25"/>
    </location>
</feature>
<accession>A0A7V5CU76</accession>
<comment type="caution">
    <text evidence="2">The sequence shown here is derived from an EMBL/GenBank/DDBJ whole genome shotgun (WGS) entry which is preliminary data.</text>
</comment>
<evidence type="ECO:0008006" key="3">
    <source>
        <dbReference type="Google" id="ProtNLM"/>
    </source>
</evidence>
<name>A0A7V5CU76_9BACT</name>
<evidence type="ECO:0000256" key="1">
    <source>
        <dbReference type="SAM" id="SignalP"/>
    </source>
</evidence>
<dbReference type="AlphaFoldDB" id="A0A7V5CU76"/>
<gene>
    <name evidence="2" type="ORF">ENW50_09225</name>
</gene>
<protein>
    <recommendedName>
        <fullName evidence="3">Lipoprotein</fullName>
    </recommendedName>
</protein>
<reference evidence="2" key="1">
    <citation type="journal article" date="2020" name="mSystems">
        <title>Genome- and Community-Level Interaction Insights into Carbon Utilization and Element Cycling Functions of Hydrothermarchaeota in Hydrothermal Sediment.</title>
        <authorList>
            <person name="Zhou Z."/>
            <person name="Liu Y."/>
            <person name="Xu W."/>
            <person name="Pan J."/>
            <person name="Luo Z.H."/>
            <person name="Li M."/>
        </authorList>
    </citation>
    <scope>NUCLEOTIDE SEQUENCE [LARGE SCALE GENOMIC DNA]</scope>
    <source>
        <strain evidence="2">SpSt-855</strain>
    </source>
</reference>
<feature type="chain" id="PRO_5030779960" description="Lipoprotein" evidence="1">
    <location>
        <begin position="26"/>
        <end position="139"/>
    </location>
</feature>